<gene>
    <name evidence="5" type="ORF">VC03_01340</name>
</gene>
<dbReference type="STRING" id="187101.VC03_01340"/>
<dbReference type="PANTHER" id="PTHR33705">
    <property type="entry name" value="PHOSPHOCARRIER PROTEIN HPR"/>
    <property type="match status" value="1"/>
</dbReference>
<dbReference type="KEGG" id="sns:VC03_01340"/>
<dbReference type="InterPro" id="IPR000032">
    <property type="entry name" value="HPr-like"/>
</dbReference>
<dbReference type="PATRIC" id="fig|1069640.6.peg.254"/>
<dbReference type="HOGENOM" id="CLU_136230_1_1_0"/>
<evidence type="ECO:0000256" key="2">
    <source>
        <dbReference type="ARBA" id="ARBA00022490"/>
    </source>
</evidence>
<dbReference type="PRINTS" id="PR00107">
    <property type="entry name" value="PHOSPHOCPHPR"/>
</dbReference>
<dbReference type="CDD" id="cd00367">
    <property type="entry name" value="PTS-HPr_like"/>
    <property type="match status" value="1"/>
</dbReference>
<sequence>MKSIKLKIKNEQGLHARPSTKFVNFTENFNGDISVIANGERVDGKNIMGLMLLSLGLGDEFVVEANSITGNEKDEIDILSKLKNLVEVLKFNE</sequence>
<dbReference type="RefSeq" id="WP_046328324.1">
    <property type="nucleotide sequence ID" value="NZ_CP011280.1"/>
</dbReference>
<feature type="domain" description="HPr" evidence="4">
    <location>
        <begin position="1"/>
        <end position="93"/>
    </location>
</feature>
<evidence type="ECO:0000256" key="3">
    <source>
        <dbReference type="ARBA" id="ARBA00022683"/>
    </source>
</evidence>
<keyword evidence="6" id="KW-1185">Reference proteome</keyword>
<dbReference type="InterPro" id="IPR001020">
    <property type="entry name" value="PTS_HPr_His_P_site"/>
</dbReference>
<evidence type="ECO:0000259" key="4">
    <source>
        <dbReference type="PROSITE" id="PS51350"/>
    </source>
</evidence>
<evidence type="ECO:0000313" key="5">
    <source>
        <dbReference type="EMBL" id="AKC95218.1"/>
    </source>
</evidence>
<dbReference type="InterPro" id="IPR035895">
    <property type="entry name" value="HPr-like_sf"/>
</dbReference>
<dbReference type="AlphaFoldDB" id="A0A0E3UUE6"/>
<keyword evidence="2" id="KW-0963">Cytoplasm</keyword>
<dbReference type="EMBL" id="CP011280">
    <property type="protein sequence ID" value="AKC95218.1"/>
    <property type="molecule type" value="Genomic_DNA"/>
</dbReference>
<dbReference type="GO" id="GO:0005737">
    <property type="term" value="C:cytoplasm"/>
    <property type="evidence" value="ECO:0007669"/>
    <property type="project" value="UniProtKB-SubCell"/>
</dbReference>
<dbReference type="PANTHER" id="PTHR33705:SF2">
    <property type="entry name" value="PHOSPHOCARRIER PROTEIN NPR"/>
    <property type="match status" value="1"/>
</dbReference>
<proteinExistence type="predicted"/>
<name>A0A0E3UUE6_9FUSO</name>
<dbReference type="InterPro" id="IPR050399">
    <property type="entry name" value="HPr"/>
</dbReference>
<dbReference type="PROSITE" id="PS00369">
    <property type="entry name" value="PTS_HPR_HIS"/>
    <property type="match status" value="1"/>
</dbReference>
<organism evidence="5 6">
    <name type="scientific">Sneathia vaginalis</name>
    <dbReference type="NCBI Taxonomy" id="187101"/>
    <lineage>
        <taxon>Bacteria</taxon>
        <taxon>Fusobacteriati</taxon>
        <taxon>Fusobacteriota</taxon>
        <taxon>Fusobacteriia</taxon>
        <taxon>Fusobacteriales</taxon>
        <taxon>Leptotrichiaceae</taxon>
        <taxon>Sneathia</taxon>
    </lineage>
</organism>
<keyword evidence="3" id="KW-0598">Phosphotransferase system</keyword>
<dbReference type="NCBIfam" id="TIGR01003">
    <property type="entry name" value="PTS_HPr_family"/>
    <property type="match status" value="1"/>
</dbReference>
<protein>
    <recommendedName>
        <fullName evidence="4">HPr domain-containing protein</fullName>
    </recommendedName>
</protein>
<dbReference type="Proteomes" id="UP000033103">
    <property type="component" value="Chromosome"/>
</dbReference>
<accession>A0A0E3UUE6</accession>
<dbReference type="SUPFAM" id="SSF55594">
    <property type="entry name" value="HPr-like"/>
    <property type="match status" value="1"/>
</dbReference>
<reference evidence="5 6" key="1">
    <citation type="journal article" date="2012" name="BMC Genomics">
        <title>Genomic sequence analysis and characterization of Sneathia amnii sp. nov.</title>
        <authorList>
            <consortium name="Vaginal Microbiome Consortium (additional members)"/>
            <person name="Harwich M.D.Jr."/>
            <person name="Serrano M.G."/>
            <person name="Fettweis J.M."/>
            <person name="Alves J.M."/>
            <person name="Reimers M.A."/>
            <person name="Buck G.A."/>
            <person name="Jefferson K.K."/>
        </authorList>
    </citation>
    <scope>NUCLEOTIDE SEQUENCE [LARGE SCALE GENOMIC DNA]</scope>
    <source>
        <strain evidence="5 6">SN35</strain>
    </source>
</reference>
<comment type="subcellular location">
    <subcellularLocation>
        <location evidence="1">Cytoplasm</location>
    </subcellularLocation>
</comment>
<evidence type="ECO:0000256" key="1">
    <source>
        <dbReference type="ARBA" id="ARBA00004496"/>
    </source>
</evidence>
<dbReference type="Pfam" id="PF00381">
    <property type="entry name" value="PTS-HPr"/>
    <property type="match status" value="1"/>
</dbReference>
<dbReference type="Gene3D" id="3.30.1340.10">
    <property type="entry name" value="HPr-like"/>
    <property type="match status" value="1"/>
</dbReference>
<evidence type="ECO:0000313" key="6">
    <source>
        <dbReference type="Proteomes" id="UP000033103"/>
    </source>
</evidence>
<dbReference type="GO" id="GO:0009401">
    <property type="term" value="P:phosphoenolpyruvate-dependent sugar phosphotransferase system"/>
    <property type="evidence" value="ECO:0007669"/>
    <property type="project" value="UniProtKB-KW"/>
</dbReference>
<dbReference type="OrthoDB" id="9809047at2"/>
<dbReference type="PROSITE" id="PS51350">
    <property type="entry name" value="PTS_HPR_DOM"/>
    <property type="match status" value="1"/>
</dbReference>